<dbReference type="GO" id="GO:0008234">
    <property type="term" value="F:cysteine-type peptidase activity"/>
    <property type="evidence" value="ECO:0007669"/>
    <property type="project" value="UniProtKB-KW"/>
</dbReference>
<evidence type="ECO:0000256" key="3">
    <source>
        <dbReference type="ARBA" id="ARBA00022729"/>
    </source>
</evidence>
<accession>A0AAF3EJI4</accession>
<reference evidence="11" key="1">
    <citation type="submission" date="2024-02" db="UniProtKB">
        <authorList>
            <consortium name="WormBaseParasite"/>
        </authorList>
    </citation>
    <scope>IDENTIFICATION</scope>
</reference>
<dbReference type="InterPro" id="IPR013128">
    <property type="entry name" value="Peptidase_C1A"/>
</dbReference>
<evidence type="ECO:0000256" key="5">
    <source>
        <dbReference type="ARBA" id="ARBA00022807"/>
    </source>
</evidence>
<dbReference type="CDD" id="cd02620">
    <property type="entry name" value="Peptidase_C1A_CathepsinB"/>
    <property type="match status" value="1"/>
</dbReference>
<evidence type="ECO:0000256" key="7">
    <source>
        <dbReference type="ARBA" id="ARBA00023157"/>
    </source>
</evidence>
<evidence type="ECO:0000259" key="9">
    <source>
        <dbReference type="SMART" id="SM00645"/>
    </source>
</evidence>
<dbReference type="InterPro" id="IPR038765">
    <property type="entry name" value="Papain-like_cys_pep_sf"/>
</dbReference>
<keyword evidence="3 8" id="KW-0732">Signal</keyword>
<organism evidence="10 11">
    <name type="scientific">Mesorhabditis belari</name>
    <dbReference type="NCBI Taxonomy" id="2138241"/>
    <lineage>
        <taxon>Eukaryota</taxon>
        <taxon>Metazoa</taxon>
        <taxon>Ecdysozoa</taxon>
        <taxon>Nematoda</taxon>
        <taxon>Chromadorea</taxon>
        <taxon>Rhabditida</taxon>
        <taxon>Rhabditina</taxon>
        <taxon>Rhabditomorpha</taxon>
        <taxon>Rhabditoidea</taxon>
        <taxon>Rhabditidae</taxon>
        <taxon>Mesorhabditinae</taxon>
        <taxon>Mesorhabditis</taxon>
    </lineage>
</organism>
<dbReference type="InterPro" id="IPR000169">
    <property type="entry name" value="Pept_cys_AS"/>
</dbReference>
<feature type="chain" id="PRO_5042264955" description="Peptidase C1A papain C-terminal domain-containing protein" evidence="8">
    <location>
        <begin position="17"/>
        <end position="303"/>
    </location>
</feature>
<protein>
    <recommendedName>
        <fullName evidence="9">Peptidase C1A papain C-terminal domain-containing protein</fullName>
    </recommendedName>
</protein>
<evidence type="ECO:0000256" key="8">
    <source>
        <dbReference type="SAM" id="SignalP"/>
    </source>
</evidence>
<dbReference type="PANTHER" id="PTHR12411">
    <property type="entry name" value="CYSTEINE PROTEASE FAMILY C1-RELATED"/>
    <property type="match status" value="1"/>
</dbReference>
<dbReference type="PROSITE" id="PS00139">
    <property type="entry name" value="THIOL_PROTEASE_CYS"/>
    <property type="match status" value="1"/>
</dbReference>
<feature type="signal peptide" evidence="8">
    <location>
        <begin position="1"/>
        <end position="16"/>
    </location>
</feature>
<evidence type="ECO:0000256" key="2">
    <source>
        <dbReference type="ARBA" id="ARBA00022670"/>
    </source>
</evidence>
<evidence type="ECO:0000313" key="11">
    <source>
        <dbReference type="WBParaSite" id="MBELARI_LOCUS14155"/>
    </source>
</evidence>
<keyword evidence="10" id="KW-1185">Reference proteome</keyword>
<dbReference type="SMART" id="SM00645">
    <property type="entry name" value="Pept_C1"/>
    <property type="match status" value="1"/>
</dbReference>
<evidence type="ECO:0000256" key="4">
    <source>
        <dbReference type="ARBA" id="ARBA00022801"/>
    </source>
</evidence>
<feature type="domain" description="Peptidase C1A papain C-terminal" evidence="9">
    <location>
        <begin position="59"/>
        <end position="300"/>
    </location>
</feature>
<dbReference type="PRINTS" id="PR00705">
    <property type="entry name" value="PAPAIN"/>
</dbReference>
<dbReference type="PROSITE" id="PS00639">
    <property type="entry name" value="THIOL_PROTEASE_HIS"/>
    <property type="match status" value="1"/>
</dbReference>
<comment type="similarity">
    <text evidence="1">Belongs to the peptidase C1 family.</text>
</comment>
<dbReference type="Gene3D" id="3.90.70.10">
    <property type="entry name" value="Cysteine proteinases"/>
    <property type="match status" value="1"/>
</dbReference>
<dbReference type="InterPro" id="IPR025660">
    <property type="entry name" value="Pept_his_AS"/>
</dbReference>
<evidence type="ECO:0000256" key="6">
    <source>
        <dbReference type="ARBA" id="ARBA00023145"/>
    </source>
</evidence>
<dbReference type="Pfam" id="PF00112">
    <property type="entry name" value="Peptidase_C1"/>
    <property type="match status" value="1"/>
</dbReference>
<evidence type="ECO:0000313" key="10">
    <source>
        <dbReference type="Proteomes" id="UP000887575"/>
    </source>
</evidence>
<proteinExistence type="inferred from homology"/>
<dbReference type="SUPFAM" id="SSF54001">
    <property type="entry name" value="Cysteine proteinases"/>
    <property type="match status" value="1"/>
</dbReference>
<dbReference type="WBParaSite" id="MBELARI_LOCUS14155">
    <property type="protein sequence ID" value="MBELARI_LOCUS14155"/>
    <property type="gene ID" value="MBELARI_LOCUS14155"/>
</dbReference>
<dbReference type="InterPro" id="IPR000668">
    <property type="entry name" value="Peptidase_C1A_C"/>
</dbReference>
<keyword evidence="4" id="KW-0378">Hydrolase</keyword>
<sequence>MIALLFFLLFMVSVKSKELSGQELLDFRYGVMDVKYIQIPEGAPTLEPKLFKMLLKEEIPEFFDARQKWPKCNSIGWIRDQSNCGSCWAVAAAEVASDRMCINPPYYSMMLSSEDILSCCGRQCYQQEACQGGYPFAAMNWWKTNGIVTGTEYTDHQGCRPYSIRPCPGCSIRSAPRCQQQCQQSYPRNYTQDKYFAEKAYYVPGDVTTIQREILAHGPVEAAFRLFQDFYYVGKRIYHHTWGQQVGGHAVKIIGWGVEGQVPYWLAVNSWGAGWGDQGLFRILRGNNECGFEAGIVAALPRS</sequence>
<evidence type="ECO:0000256" key="1">
    <source>
        <dbReference type="ARBA" id="ARBA00008455"/>
    </source>
</evidence>
<dbReference type="Proteomes" id="UP000887575">
    <property type="component" value="Unassembled WGS sequence"/>
</dbReference>
<keyword evidence="5" id="KW-0788">Thiol protease</keyword>
<dbReference type="AlphaFoldDB" id="A0AAF3EJI4"/>
<name>A0AAF3EJI4_9BILA</name>
<dbReference type="FunFam" id="3.90.70.10:FF:000031">
    <property type="entry name" value="Cathepsin B"/>
    <property type="match status" value="1"/>
</dbReference>
<keyword evidence="7" id="KW-1015">Disulfide bond</keyword>
<keyword evidence="2" id="KW-0645">Protease</keyword>
<dbReference type="GO" id="GO:0006508">
    <property type="term" value="P:proteolysis"/>
    <property type="evidence" value="ECO:0007669"/>
    <property type="project" value="UniProtKB-KW"/>
</dbReference>
<keyword evidence="6" id="KW-0865">Zymogen</keyword>